<dbReference type="Proteomes" id="UP000812961">
    <property type="component" value="Unassembled WGS sequence"/>
</dbReference>
<protein>
    <submittedName>
        <fullName evidence="1">Uncharacterized protein</fullName>
    </submittedName>
</protein>
<keyword evidence="2" id="KW-1185">Reference proteome</keyword>
<organism evidence="1 2">
    <name type="scientific">Chitinophaga rhizophila</name>
    <dbReference type="NCBI Taxonomy" id="2866212"/>
    <lineage>
        <taxon>Bacteria</taxon>
        <taxon>Pseudomonadati</taxon>
        <taxon>Bacteroidota</taxon>
        <taxon>Chitinophagia</taxon>
        <taxon>Chitinophagales</taxon>
        <taxon>Chitinophagaceae</taxon>
        <taxon>Chitinophaga</taxon>
    </lineage>
</organism>
<gene>
    <name evidence="1" type="ORF">K1Y79_03870</name>
</gene>
<proteinExistence type="predicted"/>
<dbReference type="RefSeq" id="WP_220248682.1">
    <property type="nucleotide sequence ID" value="NZ_JAICCF010000001.1"/>
</dbReference>
<dbReference type="EMBL" id="JAICCF010000001">
    <property type="protein sequence ID" value="MBW8683462.1"/>
    <property type="molecule type" value="Genomic_DNA"/>
</dbReference>
<accession>A0ABS7G9S3</accession>
<evidence type="ECO:0000313" key="2">
    <source>
        <dbReference type="Proteomes" id="UP000812961"/>
    </source>
</evidence>
<name>A0ABS7G9S3_9BACT</name>
<evidence type="ECO:0000313" key="1">
    <source>
        <dbReference type="EMBL" id="MBW8683462.1"/>
    </source>
</evidence>
<reference evidence="1 2" key="1">
    <citation type="submission" date="2021-08" db="EMBL/GenBank/DDBJ databases">
        <title>The genome sequence of Chitinophaga sp. B61.</title>
        <authorList>
            <person name="Zhang X."/>
        </authorList>
    </citation>
    <scope>NUCLEOTIDE SEQUENCE [LARGE SCALE GENOMIC DNA]</scope>
    <source>
        <strain evidence="1 2">B61</strain>
    </source>
</reference>
<comment type="caution">
    <text evidence="1">The sequence shown here is derived from an EMBL/GenBank/DDBJ whole genome shotgun (WGS) entry which is preliminary data.</text>
</comment>
<sequence length="269" mass="30708">MRFEISFTIGTFQTAADAYQLVKPHVKGPVKVIKSAFAFHEGKSLVQAGDILKSLSSDKEDWFSLHAGELSEITEYPDMNSVAYWRDETYATEIIRVILLDDDFFNLEGFIFAASQRKFNFAMLFDSSKACWQREQFVSNFELFGKSLEGRKLIAHPYWTDKVGLTVDISSNPGRHIQTYNMLLMAAPDMWFGPGAWGYFEERDVMSFAGAINTLVVAPGTIYIKLFDRFAEDYEAPSILEMQTKFRAHTKMDAIEEKLNGELSFPIVY</sequence>